<evidence type="ECO:0000313" key="3">
    <source>
        <dbReference type="Proteomes" id="UP001295684"/>
    </source>
</evidence>
<sequence>MCKNKDPFVTKSKLDRLTNAVKKLQAKAKQESFKNTFERETEKISGDVKEQIDNLKSSFVESFNSLSNIMVEEFESIRGDVIENVNSYCPMHRTTEHLTLLCSKYETQIVSLDKRQAILEREVDKLSKNRPTHDFESLQSELSTNKDNYKTLCDQISDIIGDMNSEITSVKNEQKIHNQSIETIKRNISDLNQGMRMSKSFILNSSQKENDFNKSNTNLEIVTKEIKEITNIKNDIENMKNELANCKQSQDITNSLLLLEENDENLNQNVILLKELVEKCVQKSSLDQLEDTVISVDSEHKIFQKKIEMIESMIVKNRNDYLNQLSELEKFCVSKNENLSQAICHICRNLNITNPLI</sequence>
<dbReference type="Proteomes" id="UP001295684">
    <property type="component" value="Unassembled WGS sequence"/>
</dbReference>
<dbReference type="EMBL" id="CAMPGE010013223">
    <property type="protein sequence ID" value="CAI2371966.1"/>
    <property type="molecule type" value="Genomic_DNA"/>
</dbReference>
<keyword evidence="1" id="KW-0175">Coiled coil</keyword>
<gene>
    <name evidence="2" type="ORF">ECRASSUSDP1_LOCUS13293</name>
</gene>
<name>A0AAD1XGX3_EUPCR</name>
<organism evidence="2 3">
    <name type="scientific">Euplotes crassus</name>
    <dbReference type="NCBI Taxonomy" id="5936"/>
    <lineage>
        <taxon>Eukaryota</taxon>
        <taxon>Sar</taxon>
        <taxon>Alveolata</taxon>
        <taxon>Ciliophora</taxon>
        <taxon>Intramacronucleata</taxon>
        <taxon>Spirotrichea</taxon>
        <taxon>Hypotrichia</taxon>
        <taxon>Euplotida</taxon>
        <taxon>Euplotidae</taxon>
        <taxon>Moneuplotes</taxon>
    </lineage>
</organism>
<protein>
    <submittedName>
        <fullName evidence="2">Uncharacterized protein</fullName>
    </submittedName>
</protein>
<evidence type="ECO:0000313" key="2">
    <source>
        <dbReference type="EMBL" id="CAI2371966.1"/>
    </source>
</evidence>
<keyword evidence="3" id="KW-1185">Reference proteome</keyword>
<proteinExistence type="predicted"/>
<feature type="coiled-coil region" evidence="1">
    <location>
        <begin position="102"/>
        <end position="129"/>
    </location>
</feature>
<dbReference type="AlphaFoldDB" id="A0AAD1XGX3"/>
<evidence type="ECO:0000256" key="1">
    <source>
        <dbReference type="SAM" id="Coils"/>
    </source>
</evidence>
<accession>A0AAD1XGX3</accession>
<reference evidence="2" key="1">
    <citation type="submission" date="2023-07" db="EMBL/GenBank/DDBJ databases">
        <authorList>
            <consortium name="AG Swart"/>
            <person name="Singh M."/>
            <person name="Singh A."/>
            <person name="Seah K."/>
            <person name="Emmerich C."/>
        </authorList>
    </citation>
    <scope>NUCLEOTIDE SEQUENCE</scope>
    <source>
        <strain evidence="2">DP1</strain>
    </source>
</reference>
<feature type="coiled-coil region" evidence="1">
    <location>
        <begin position="219"/>
        <end position="249"/>
    </location>
</feature>
<comment type="caution">
    <text evidence="2">The sequence shown here is derived from an EMBL/GenBank/DDBJ whole genome shotgun (WGS) entry which is preliminary data.</text>
</comment>